<comment type="caution">
    <text evidence="9">The sequence shown here is derived from an EMBL/GenBank/DDBJ whole genome shotgun (WGS) entry which is preliminary data.</text>
</comment>
<keyword evidence="4 6" id="KW-1133">Transmembrane helix</keyword>
<proteinExistence type="predicted"/>
<feature type="transmembrane region" description="Helical" evidence="6">
    <location>
        <begin position="356"/>
        <end position="381"/>
    </location>
</feature>
<feature type="domain" description="ABC3 transporter permease C-terminal" evidence="7">
    <location>
        <begin position="269"/>
        <end position="387"/>
    </location>
</feature>
<evidence type="ECO:0000313" key="9">
    <source>
        <dbReference type="EMBL" id="TWB12418.1"/>
    </source>
</evidence>
<accession>A0A560ESS4</accession>
<sequence>MSLVNQIAAVTALNFKSMPQRTLGSLSTVVAVTLVVTVLLAFLAMGEGFQKTIRGSGAADVALFLRAGAQAEANSSVTRDQLRLIEEAPGIASDASGKPLVSGELYVVVDGIKKSSNTKANLPLRGISLKGTATRPGFRIVAGRMFAPGANEIVVGSAVLKEFNGMDVGSTVRFGTSTWTVVGVFDLGGSIFESELWADIDVVQNLFQRQNVFQLARVKLEDPSKLVALKAFSEGDPKLKLEVVSEADYYAKQARSMTGLIQKLGWPLAIAMALGALAGALNTMYNSVASRAHEIATLRCIGFGGLPAFVGTLLESLALAALGGLAGSLVTWLLFDGMTASTLGSNFTQVVFKFDLSPFLVLQGILIALVVGVVGGVFPAWQAARMPVLHAYNRS</sequence>
<dbReference type="InterPro" id="IPR003838">
    <property type="entry name" value="ABC3_permease_C"/>
</dbReference>
<dbReference type="PANTHER" id="PTHR30572:SF15">
    <property type="entry name" value="ABC TRANSPORTER PERMEASE"/>
    <property type="match status" value="1"/>
</dbReference>
<name>A0A560ESS4_9PROT</name>
<dbReference type="OrthoDB" id="241967at2"/>
<evidence type="ECO:0000259" key="7">
    <source>
        <dbReference type="Pfam" id="PF02687"/>
    </source>
</evidence>
<reference evidence="9 10" key="1">
    <citation type="submission" date="2019-06" db="EMBL/GenBank/DDBJ databases">
        <title>Genomic Encyclopedia of Type Strains, Phase IV (KMG-V): Genome sequencing to study the core and pangenomes of soil and plant-associated prokaryotes.</title>
        <authorList>
            <person name="Whitman W."/>
        </authorList>
    </citation>
    <scope>NUCLEOTIDE SEQUENCE [LARGE SCALE GENOMIC DNA]</scope>
    <source>
        <strain evidence="9 10">BR 11880</strain>
    </source>
</reference>
<evidence type="ECO:0000256" key="1">
    <source>
        <dbReference type="ARBA" id="ARBA00004651"/>
    </source>
</evidence>
<feature type="domain" description="MacB-like periplasmic core" evidence="8">
    <location>
        <begin position="26"/>
        <end position="227"/>
    </location>
</feature>
<organism evidence="9 10">
    <name type="scientific">Nitrospirillum amazonense</name>
    <dbReference type="NCBI Taxonomy" id="28077"/>
    <lineage>
        <taxon>Bacteria</taxon>
        <taxon>Pseudomonadati</taxon>
        <taxon>Pseudomonadota</taxon>
        <taxon>Alphaproteobacteria</taxon>
        <taxon>Rhodospirillales</taxon>
        <taxon>Azospirillaceae</taxon>
        <taxon>Nitrospirillum</taxon>
    </lineage>
</organism>
<dbReference type="GO" id="GO:0005886">
    <property type="term" value="C:plasma membrane"/>
    <property type="evidence" value="ECO:0007669"/>
    <property type="project" value="UniProtKB-SubCell"/>
</dbReference>
<feature type="transmembrane region" description="Helical" evidence="6">
    <location>
        <begin position="264"/>
        <end position="285"/>
    </location>
</feature>
<gene>
    <name evidence="9" type="ORF">FBZ89_12431</name>
</gene>
<evidence type="ECO:0000256" key="6">
    <source>
        <dbReference type="SAM" id="Phobius"/>
    </source>
</evidence>
<dbReference type="Pfam" id="PF02687">
    <property type="entry name" value="FtsX"/>
    <property type="match status" value="1"/>
</dbReference>
<keyword evidence="3 6" id="KW-0812">Transmembrane</keyword>
<dbReference type="AlphaFoldDB" id="A0A560ESS4"/>
<dbReference type="InterPro" id="IPR025857">
    <property type="entry name" value="MacB_PCD"/>
</dbReference>
<evidence type="ECO:0000313" key="10">
    <source>
        <dbReference type="Proteomes" id="UP000319859"/>
    </source>
</evidence>
<evidence type="ECO:0000256" key="3">
    <source>
        <dbReference type="ARBA" id="ARBA00022692"/>
    </source>
</evidence>
<dbReference type="EMBL" id="VITN01000024">
    <property type="protein sequence ID" value="TWB12418.1"/>
    <property type="molecule type" value="Genomic_DNA"/>
</dbReference>
<dbReference type="InterPro" id="IPR050250">
    <property type="entry name" value="Macrolide_Exporter_MacB"/>
</dbReference>
<feature type="transmembrane region" description="Helical" evidence="6">
    <location>
        <begin position="23"/>
        <end position="44"/>
    </location>
</feature>
<protein>
    <submittedName>
        <fullName evidence="9">Putative ABC transport system permease protein</fullName>
    </submittedName>
</protein>
<dbReference type="Pfam" id="PF12704">
    <property type="entry name" value="MacB_PCD"/>
    <property type="match status" value="1"/>
</dbReference>
<comment type="subcellular location">
    <subcellularLocation>
        <location evidence="1">Cell membrane</location>
        <topology evidence="1">Multi-pass membrane protein</topology>
    </subcellularLocation>
</comment>
<keyword evidence="5 6" id="KW-0472">Membrane</keyword>
<dbReference type="PANTHER" id="PTHR30572">
    <property type="entry name" value="MEMBRANE COMPONENT OF TRANSPORTER-RELATED"/>
    <property type="match status" value="1"/>
</dbReference>
<evidence type="ECO:0000256" key="4">
    <source>
        <dbReference type="ARBA" id="ARBA00022989"/>
    </source>
</evidence>
<feature type="transmembrane region" description="Helical" evidence="6">
    <location>
        <begin position="316"/>
        <end position="335"/>
    </location>
</feature>
<keyword evidence="2" id="KW-1003">Cell membrane</keyword>
<dbReference type="GO" id="GO:0022857">
    <property type="term" value="F:transmembrane transporter activity"/>
    <property type="evidence" value="ECO:0007669"/>
    <property type="project" value="TreeGrafter"/>
</dbReference>
<evidence type="ECO:0000256" key="5">
    <source>
        <dbReference type="ARBA" id="ARBA00023136"/>
    </source>
</evidence>
<evidence type="ECO:0000259" key="8">
    <source>
        <dbReference type="Pfam" id="PF12704"/>
    </source>
</evidence>
<evidence type="ECO:0000256" key="2">
    <source>
        <dbReference type="ARBA" id="ARBA00022475"/>
    </source>
</evidence>
<dbReference type="Proteomes" id="UP000319859">
    <property type="component" value="Unassembled WGS sequence"/>
</dbReference>